<name>A0A212JX85_9BACT</name>
<organism evidence="2">
    <name type="scientific">uncultured Dysgonomonas sp</name>
    <dbReference type="NCBI Taxonomy" id="206096"/>
    <lineage>
        <taxon>Bacteria</taxon>
        <taxon>Pseudomonadati</taxon>
        <taxon>Bacteroidota</taxon>
        <taxon>Bacteroidia</taxon>
        <taxon>Bacteroidales</taxon>
        <taxon>Dysgonomonadaceae</taxon>
        <taxon>Dysgonomonas</taxon>
        <taxon>environmental samples</taxon>
    </lineage>
</organism>
<proteinExistence type="predicted"/>
<dbReference type="AlphaFoldDB" id="A0A212JX85"/>
<dbReference type="Gene3D" id="2.60.40.10">
    <property type="entry name" value="Immunoglobulins"/>
    <property type="match status" value="1"/>
</dbReference>
<evidence type="ECO:0000259" key="1">
    <source>
        <dbReference type="PROSITE" id="PS50853"/>
    </source>
</evidence>
<dbReference type="EMBL" id="FLUM01000003">
    <property type="protein sequence ID" value="SBW04017.1"/>
    <property type="molecule type" value="Genomic_DNA"/>
</dbReference>
<reference evidence="2" key="1">
    <citation type="submission" date="2016-04" db="EMBL/GenBank/DDBJ databases">
        <authorList>
            <person name="Evans L.H."/>
            <person name="Alamgir A."/>
            <person name="Owens N."/>
            <person name="Weber N.D."/>
            <person name="Virtaneva K."/>
            <person name="Barbian K."/>
            <person name="Babar A."/>
            <person name="Rosenke K."/>
        </authorList>
    </citation>
    <scope>NUCLEOTIDE SEQUENCE</scope>
    <source>
        <strain evidence="2">86-1</strain>
    </source>
</reference>
<dbReference type="CDD" id="cd00063">
    <property type="entry name" value="FN3"/>
    <property type="match status" value="1"/>
</dbReference>
<dbReference type="SUPFAM" id="SSF49265">
    <property type="entry name" value="Fibronectin type III"/>
    <property type="match status" value="1"/>
</dbReference>
<dbReference type="InterPro" id="IPR012334">
    <property type="entry name" value="Pectin_lyas_fold"/>
</dbReference>
<dbReference type="InterPro" id="IPR003961">
    <property type="entry name" value="FN3_dom"/>
</dbReference>
<dbReference type="InterPro" id="IPR033427">
    <property type="entry name" value="DUF5123"/>
</dbReference>
<dbReference type="PROSITE" id="PS50853">
    <property type="entry name" value="FN3"/>
    <property type="match status" value="1"/>
</dbReference>
<dbReference type="InterPro" id="IPR036116">
    <property type="entry name" value="FN3_sf"/>
</dbReference>
<dbReference type="SUPFAM" id="SSF51126">
    <property type="entry name" value="Pectin lyase-like"/>
    <property type="match status" value="1"/>
</dbReference>
<protein>
    <recommendedName>
        <fullName evidence="1">Fibronectin type-III domain-containing protein</fullName>
    </recommendedName>
</protein>
<dbReference type="InterPro" id="IPR011050">
    <property type="entry name" value="Pectin_lyase_fold/virulence"/>
</dbReference>
<gene>
    <name evidence="2" type="ORF">KL86DYS1_30729</name>
</gene>
<feature type="domain" description="Fibronectin type-III" evidence="1">
    <location>
        <begin position="29"/>
        <end position="126"/>
    </location>
</feature>
<evidence type="ECO:0000313" key="2">
    <source>
        <dbReference type="EMBL" id="SBW04017.1"/>
    </source>
</evidence>
<dbReference type="Pfam" id="PF16318">
    <property type="entry name" value="DUF4957"/>
    <property type="match status" value="1"/>
</dbReference>
<dbReference type="Gene3D" id="2.160.20.10">
    <property type="entry name" value="Single-stranded right-handed beta-helix, Pectin lyase-like"/>
    <property type="match status" value="1"/>
</dbReference>
<accession>A0A212JX85</accession>
<dbReference type="InterPro" id="IPR032530">
    <property type="entry name" value="DUF4957"/>
</dbReference>
<dbReference type="InterPro" id="IPR013783">
    <property type="entry name" value="Ig-like_fold"/>
</dbReference>
<sequence length="507" mass="55137">MGLSFLMILPSCSDQDDEITNINYDRLFSPTELKLQIANRTSIVVMWNAVKDADSYVIEVFNGSSNFEGTPILTFKDIVKNGTLTDPFMIQGLDGEADYSVQIKAVGTSIPDSKWASGTIKTNPEQIFLPIDPEELLATKVTLRWPAGQEVTEIILTPGDITHPITADEKAAGAATITELTGKTDYTATLKNGVKTRGTLAFTTKIDLGDATGVYPEDDLKAILDEAEDGDEFVLFPGTYNLGAYEVTKSLKISGYESNDQQIIYGQITCGSAIDVLELRSLTFRGDGDAVMLGQFFNLLSGCDIKNLSIIDCDISNYLNQLIYNNVAGSIGNFTISNSLIHHIEGSGGDGIDFRGGTLGSMKVENTTFYNGFRTFVRMQAKAGAISFTNCTFYKISNLDNSNNHGLFRIADGSTFQVSNCLFNETGVSTPTNVASGNWCRQASNMKATASYNNNIYYNCPNLWVGLYTNPSQCSASEADPQFKDPANGDFTVQSIVVNAGDPRWLP</sequence>
<dbReference type="Pfam" id="PF17161">
    <property type="entry name" value="DUF5123"/>
    <property type="match status" value="1"/>
</dbReference>